<proteinExistence type="predicted"/>
<dbReference type="EMBL" id="JACEEZ010015360">
    <property type="protein sequence ID" value="KAG0718889.1"/>
    <property type="molecule type" value="Genomic_DNA"/>
</dbReference>
<accession>A0A8J4Y7A0</accession>
<evidence type="ECO:0000256" key="1">
    <source>
        <dbReference type="SAM" id="MobiDB-lite"/>
    </source>
</evidence>
<feature type="compositionally biased region" description="Polar residues" evidence="1">
    <location>
        <begin position="32"/>
        <end position="50"/>
    </location>
</feature>
<evidence type="ECO:0000313" key="3">
    <source>
        <dbReference type="Proteomes" id="UP000770661"/>
    </source>
</evidence>
<name>A0A8J4Y7A0_CHIOP</name>
<sequence>MKAWLGAAAAVSGVGTLVYLMARSGRRRDTGHSGTALGTHTTKGCTTEDSCVSRDSQDTGYEKDGPYDQMNGHVPIEGNTNESLMPADTDPEEYHSEGTEQKLCGNLLTSNETSDVKSSVEGLSSNSENVSDYVSVIENEAVVKECTNSVSHACIEVRPHMDSGGTAQQARVKGAVTESASDNLHLQANHEQNDSVMIQEKSVRD</sequence>
<dbReference type="OrthoDB" id="10645785at2759"/>
<gene>
    <name evidence="2" type="ORF">GWK47_051608</name>
</gene>
<feature type="region of interest" description="Disordered" evidence="1">
    <location>
        <begin position="184"/>
        <end position="205"/>
    </location>
</feature>
<organism evidence="2 3">
    <name type="scientific">Chionoecetes opilio</name>
    <name type="common">Atlantic snow crab</name>
    <name type="synonym">Cancer opilio</name>
    <dbReference type="NCBI Taxonomy" id="41210"/>
    <lineage>
        <taxon>Eukaryota</taxon>
        <taxon>Metazoa</taxon>
        <taxon>Ecdysozoa</taxon>
        <taxon>Arthropoda</taxon>
        <taxon>Crustacea</taxon>
        <taxon>Multicrustacea</taxon>
        <taxon>Malacostraca</taxon>
        <taxon>Eumalacostraca</taxon>
        <taxon>Eucarida</taxon>
        <taxon>Decapoda</taxon>
        <taxon>Pleocyemata</taxon>
        <taxon>Brachyura</taxon>
        <taxon>Eubrachyura</taxon>
        <taxon>Majoidea</taxon>
        <taxon>Majidae</taxon>
        <taxon>Chionoecetes</taxon>
    </lineage>
</organism>
<comment type="caution">
    <text evidence="2">The sequence shown here is derived from an EMBL/GenBank/DDBJ whole genome shotgun (WGS) entry which is preliminary data.</text>
</comment>
<feature type="compositionally biased region" description="Basic and acidic residues" evidence="1">
    <location>
        <begin position="51"/>
        <end position="66"/>
    </location>
</feature>
<feature type="compositionally biased region" description="Polar residues" evidence="1">
    <location>
        <begin position="184"/>
        <end position="196"/>
    </location>
</feature>
<reference evidence="2" key="1">
    <citation type="submission" date="2020-07" db="EMBL/GenBank/DDBJ databases">
        <title>The High-quality genome of the commercially important snow crab, Chionoecetes opilio.</title>
        <authorList>
            <person name="Jeong J.-H."/>
            <person name="Ryu S."/>
        </authorList>
    </citation>
    <scope>NUCLEOTIDE SEQUENCE</scope>
    <source>
        <strain evidence="2">MADBK_172401_WGS</strain>
        <tissue evidence="2">Digestive gland</tissue>
    </source>
</reference>
<evidence type="ECO:0000313" key="2">
    <source>
        <dbReference type="EMBL" id="KAG0718889.1"/>
    </source>
</evidence>
<dbReference type="Proteomes" id="UP000770661">
    <property type="component" value="Unassembled WGS sequence"/>
</dbReference>
<keyword evidence="3" id="KW-1185">Reference proteome</keyword>
<feature type="region of interest" description="Disordered" evidence="1">
    <location>
        <begin position="27"/>
        <end position="69"/>
    </location>
</feature>
<dbReference type="AlphaFoldDB" id="A0A8J4Y7A0"/>
<protein>
    <submittedName>
        <fullName evidence="2">Uncharacterized protein</fullName>
    </submittedName>
</protein>